<dbReference type="EMBL" id="NSCI01000001">
    <property type="protein sequence ID" value="RAW93532.1"/>
    <property type="molecule type" value="Genomic_DNA"/>
</dbReference>
<evidence type="ECO:0000313" key="1">
    <source>
        <dbReference type="EMBL" id="RAW93532.1"/>
    </source>
</evidence>
<gene>
    <name evidence="1" type="ORF">CKY01_00990</name>
</gene>
<proteinExistence type="predicted"/>
<evidence type="ECO:0000313" key="2">
    <source>
        <dbReference type="Proteomes" id="UP000250870"/>
    </source>
</evidence>
<comment type="caution">
    <text evidence="1">The sequence shown here is derived from an EMBL/GenBank/DDBJ whole genome shotgun (WGS) entry which is preliminary data.</text>
</comment>
<reference evidence="1 2" key="1">
    <citation type="journal article" date="2018" name="Int. J. Syst. Evol. Microbiol.">
        <title>Whole-genome-based revisit of Photorhabdus phylogeny: proposal for the elevation of most Photorhabdus subspecies to the species level and description of one novel species Photorhabdus bodei sp. nov., and one novel subspecies Photorhabdus laumondii subsp. clarkei subsp. nov.</title>
        <authorList>
            <person name="Machado R.A.R."/>
            <person name="Wuthrich D."/>
            <person name="Kuhnert P."/>
            <person name="Arce C.C.M."/>
            <person name="Thonen L."/>
            <person name="Ruiz C."/>
            <person name="Zhang X."/>
            <person name="Robert C.A.M."/>
            <person name="Karimi J."/>
            <person name="Kamali S."/>
            <person name="Ma J."/>
            <person name="Bruggmann R."/>
            <person name="Erb M."/>
        </authorList>
    </citation>
    <scope>NUCLEOTIDE SEQUENCE [LARGE SCALE GENOMIC DNA]</scope>
    <source>
        <strain evidence="1 2">BOJ-47</strain>
    </source>
</reference>
<sequence length="513" mass="56861">MFNFNMRFNMSILTADIVSGITVLEECPVVITVTYSGDEIHKVTETTDIVYSDQKDVSFDETPRISRDVKNNICTAKFVVTAHSVANDFTIIFSMDKTTDPDAKLEIAFHPIDKNGFSHAAFEPIIIGDSLVKDLSPVEDDEQPSEFNGSLVVNIYALNKTDDPLPYFQIPLVTDRMVRIFGYEGGQLTEEIFPFIQELNNSKYYINTNSKGFAALRVFPSKGEGGNYTVNMFTELQGFSRKSSSNILFITEDIAPTLVMPDIKELDGDRLIPSVGNSSTGFHVSIPFYEDAKPKDRIFLMIREDNDEIQSTSTVITDLNQLDIPFISAPYASIPNIGDNELYYYVADTMGNVAISSSLYFYLTKSVPNQPPQIRRTLAAARIFTHKDQSELKQRDKINLVKILGGGLDARIAVGKKNGIDVDSIINVHIYVNGIVNHSPSSKIYSLEPHTVTADEVAAGEAVILLGQAPFTGVDSYDDGPGLVYVTYSVSIKNSKIWFGRIDTVPPGHVSYL</sequence>
<organism evidence="1 2">
    <name type="scientific">Photorhabdus laumondii subsp. clarkei</name>
    <dbReference type="NCBI Taxonomy" id="2029685"/>
    <lineage>
        <taxon>Bacteria</taxon>
        <taxon>Pseudomonadati</taxon>
        <taxon>Pseudomonadota</taxon>
        <taxon>Gammaproteobacteria</taxon>
        <taxon>Enterobacterales</taxon>
        <taxon>Morganellaceae</taxon>
        <taxon>Photorhabdus</taxon>
    </lineage>
</organism>
<name>A0A329VP89_9GAMM</name>
<accession>A0A329VP89</accession>
<dbReference type="Proteomes" id="UP000250870">
    <property type="component" value="Unassembled WGS sequence"/>
</dbReference>
<dbReference type="AlphaFoldDB" id="A0A329VP89"/>
<protein>
    <submittedName>
        <fullName evidence="1">Uncharacterized protein</fullName>
    </submittedName>
</protein>